<dbReference type="Gene3D" id="3.40.1350.10">
    <property type="match status" value="1"/>
</dbReference>
<name>A0A5B9MFJ8_9BACT</name>
<dbReference type="EMBL" id="CP036264">
    <property type="protein sequence ID" value="QEF98790.1"/>
    <property type="molecule type" value="Genomic_DNA"/>
</dbReference>
<dbReference type="Pfam" id="PF14088">
    <property type="entry name" value="DUF4268"/>
    <property type="match status" value="1"/>
</dbReference>
<organism evidence="2 3">
    <name type="scientific">Stieleria maiorica</name>
    <dbReference type="NCBI Taxonomy" id="2795974"/>
    <lineage>
        <taxon>Bacteria</taxon>
        <taxon>Pseudomonadati</taxon>
        <taxon>Planctomycetota</taxon>
        <taxon>Planctomycetia</taxon>
        <taxon>Pirellulales</taxon>
        <taxon>Pirellulaceae</taxon>
        <taxon>Stieleria</taxon>
    </lineage>
</organism>
<dbReference type="Proteomes" id="UP000321353">
    <property type="component" value="Chromosome"/>
</dbReference>
<dbReference type="AlphaFoldDB" id="A0A5B9MFJ8"/>
<proteinExistence type="predicted"/>
<evidence type="ECO:0000313" key="3">
    <source>
        <dbReference type="Proteomes" id="UP000321353"/>
    </source>
</evidence>
<evidence type="ECO:0000313" key="2">
    <source>
        <dbReference type="EMBL" id="QEF98790.1"/>
    </source>
</evidence>
<dbReference type="GO" id="GO:0003676">
    <property type="term" value="F:nucleic acid binding"/>
    <property type="evidence" value="ECO:0007669"/>
    <property type="project" value="InterPro"/>
</dbReference>
<dbReference type="KEGG" id="smam:Mal15_28460"/>
<evidence type="ECO:0000259" key="1">
    <source>
        <dbReference type="Pfam" id="PF14088"/>
    </source>
</evidence>
<feature type="domain" description="DUF4268" evidence="1">
    <location>
        <begin position="178"/>
        <end position="311"/>
    </location>
</feature>
<accession>A0A5B9MFJ8</accession>
<gene>
    <name evidence="2" type="ORF">Mal15_28460</name>
</gene>
<sequence>MTAKNLSRLESVDLRTIWASEPGDFTPWLAGTENIKLLGETIGMDLEVEAQERNVGPFRADILCQDTASQAWVLIENQLERTDHIHLGQLITYAAGLDAATIVWVAAKFTEEHRAALDWLNDITSDKFSFFGLEVELWRIGSSPAAPKFNLVSKPNDWTRSVTSAARNTGSLSDNQQLQLDYWSDFRELMLEKGGAVKPTKAHPWGFMDLSLGKSGIFLNAHIRLNPPVASVRVVVGTDESLAYFKLLERDKEQYEAQFGETLEWLENPGAKQKLIKIELSDADPANRDDWPRQHSWMHEKLNALHSTFSSVVKTLDPNDYVPEEK</sequence>
<dbReference type="InterPro" id="IPR025364">
    <property type="entry name" value="DUF4268"/>
</dbReference>
<dbReference type="InterPro" id="IPR011856">
    <property type="entry name" value="tRNA_endonuc-like_dom_sf"/>
</dbReference>
<protein>
    <recommendedName>
        <fullName evidence="1">DUF4268 domain-containing protein</fullName>
    </recommendedName>
</protein>
<keyword evidence="3" id="KW-1185">Reference proteome</keyword>
<reference evidence="2 3" key="1">
    <citation type="submission" date="2019-02" db="EMBL/GenBank/DDBJ databases">
        <title>Planctomycetal bacteria perform biofilm scaping via a novel small molecule.</title>
        <authorList>
            <person name="Jeske O."/>
            <person name="Boedeker C."/>
            <person name="Wiegand S."/>
            <person name="Breitling P."/>
            <person name="Kallscheuer N."/>
            <person name="Jogler M."/>
            <person name="Rohde M."/>
            <person name="Petersen J."/>
            <person name="Medema M.H."/>
            <person name="Surup F."/>
            <person name="Jogler C."/>
        </authorList>
    </citation>
    <scope>NUCLEOTIDE SEQUENCE [LARGE SCALE GENOMIC DNA]</scope>
    <source>
        <strain evidence="2 3">Mal15</strain>
    </source>
</reference>
<dbReference type="RefSeq" id="WP_147868281.1">
    <property type="nucleotide sequence ID" value="NZ_CP036264.1"/>
</dbReference>